<evidence type="ECO:0000256" key="7">
    <source>
        <dbReference type="SAM" id="Phobius"/>
    </source>
</evidence>
<organism evidence="9 10">
    <name type="scientific">Nonomuraea wenchangensis</name>
    <dbReference type="NCBI Taxonomy" id="568860"/>
    <lineage>
        <taxon>Bacteria</taxon>
        <taxon>Bacillati</taxon>
        <taxon>Actinomycetota</taxon>
        <taxon>Actinomycetes</taxon>
        <taxon>Streptosporangiales</taxon>
        <taxon>Streptosporangiaceae</taxon>
        <taxon>Nonomuraea</taxon>
    </lineage>
</organism>
<feature type="region of interest" description="Disordered" evidence="6">
    <location>
        <begin position="67"/>
        <end position="104"/>
    </location>
</feature>
<keyword evidence="2" id="KW-1003">Cell membrane</keyword>
<comment type="subcellular location">
    <subcellularLocation>
        <location evidence="1">Cell membrane</location>
        <topology evidence="1">Multi-pass membrane protein</topology>
    </subcellularLocation>
</comment>
<name>A0A1I0LI06_9ACTN</name>
<evidence type="ECO:0000313" key="10">
    <source>
        <dbReference type="Proteomes" id="UP000199361"/>
    </source>
</evidence>
<evidence type="ECO:0000256" key="1">
    <source>
        <dbReference type="ARBA" id="ARBA00004651"/>
    </source>
</evidence>
<dbReference type="AlphaFoldDB" id="A0A1I0LI06"/>
<reference evidence="9 10" key="1">
    <citation type="submission" date="2016-10" db="EMBL/GenBank/DDBJ databases">
        <authorList>
            <person name="de Groot N.N."/>
        </authorList>
    </citation>
    <scope>NUCLEOTIDE SEQUENCE [LARGE SCALE GENOMIC DNA]</scope>
    <source>
        <strain evidence="9 10">CGMCC 4.5598</strain>
    </source>
</reference>
<feature type="compositionally biased region" description="Basic and acidic residues" evidence="6">
    <location>
        <begin position="82"/>
        <end position="104"/>
    </location>
</feature>
<proteinExistence type="predicted"/>
<dbReference type="EMBL" id="FOHX01000017">
    <property type="protein sequence ID" value="SEU39831.1"/>
    <property type="molecule type" value="Genomic_DNA"/>
</dbReference>
<keyword evidence="5 7" id="KW-0472">Membrane</keyword>
<dbReference type="STRING" id="568860.SAMN05421811_117102"/>
<evidence type="ECO:0000313" key="9">
    <source>
        <dbReference type="EMBL" id="SEU39831.1"/>
    </source>
</evidence>
<evidence type="ECO:0000256" key="5">
    <source>
        <dbReference type="ARBA" id="ARBA00023136"/>
    </source>
</evidence>
<keyword evidence="4 7" id="KW-1133">Transmembrane helix</keyword>
<dbReference type="Proteomes" id="UP000199361">
    <property type="component" value="Unassembled WGS sequence"/>
</dbReference>
<feature type="domain" description="Cardiolipin synthase N-terminal" evidence="8">
    <location>
        <begin position="18"/>
        <end position="63"/>
    </location>
</feature>
<protein>
    <submittedName>
        <fullName evidence="9">Phospholipase_D-nuclease N-terminal</fullName>
    </submittedName>
</protein>
<evidence type="ECO:0000256" key="3">
    <source>
        <dbReference type="ARBA" id="ARBA00022692"/>
    </source>
</evidence>
<keyword evidence="3 7" id="KW-0812">Transmembrane</keyword>
<evidence type="ECO:0000259" key="8">
    <source>
        <dbReference type="Pfam" id="PF13396"/>
    </source>
</evidence>
<sequence>MAYSSGMAGVLIGLALLAFWLFSLFDVVTTPEDEVRNVPKTLWIMVVVLIPLVGGLIWMARGRPRAERQAWPVSPGPGMPKGPDDDPDFLRDLDRRMRGGDEQH</sequence>
<accession>A0A1I0LI06</accession>
<gene>
    <name evidence="9" type="ORF">SAMN05421811_117102</name>
</gene>
<evidence type="ECO:0000256" key="4">
    <source>
        <dbReference type="ARBA" id="ARBA00022989"/>
    </source>
</evidence>
<evidence type="ECO:0000256" key="6">
    <source>
        <dbReference type="SAM" id="MobiDB-lite"/>
    </source>
</evidence>
<dbReference type="Pfam" id="PF13396">
    <property type="entry name" value="PLDc_N"/>
    <property type="match status" value="1"/>
</dbReference>
<feature type="transmembrane region" description="Helical" evidence="7">
    <location>
        <begin position="41"/>
        <end position="60"/>
    </location>
</feature>
<dbReference type="GO" id="GO:0005886">
    <property type="term" value="C:plasma membrane"/>
    <property type="evidence" value="ECO:0007669"/>
    <property type="project" value="UniProtKB-SubCell"/>
</dbReference>
<evidence type="ECO:0000256" key="2">
    <source>
        <dbReference type="ARBA" id="ARBA00022475"/>
    </source>
</evidence>
<dbReference type="InterPro" id="IPR027379">
    <property type="entry name" value="CLS_N"/>
</dbReference>
<keyword evidence="10" id="KW-1185">Reference proteome</keyword>